<evidence type="ECO:0000313" key="1">
    <source>
        <dbReference type="EMBL" id="KAJ4474124.1"/>
    </source>
</evidence>
<accession>A0A9W9DK24</accession>
<reference evidence="1" key="2">
    <citation type="journal article" date="2023" name="Proc. Natl. Acad. Sci. U.S.A.">
        <title>A global phylogenomic analysis of the shiitake genus Lentinula.</title>
        <authorList>
            <person name="Sierra-Patev S."/>
            <person name="Min B."/>
            <person name="Naranjo-Ortiz M."/>
            <person name="Looney B."/>
            <person name="Konkel Z."/>
            <person name="Slot J.C."/>
            <person name="Sakamoto Y."/>
            <person name="Steenwyk J.L."/>
            <person name="Rokas A."/>
            <person name="Carro J."/>
            <person name="Camarero S."/>
            <person name="Ferreira P."/>
            <person name="Molpeceres G."/>
            <person name="Ruiz-Duenas F.J."/>
            <person name="Serrano A."/>
            <person name="Henrissat B."/>
            <person name="Drula E."/>
            <person name="Hughes K.W."/>
            <person name="Mata J.L."/>
            <person name="Ishikawa N.K."/>
            <person name="Vargas-Isla R."/>
            <person name="Ushijima S."/>
            <person name="Smith C.A."/>
            <person name="Donoghue J."/>
            <person name="Ahrendt S."/>
            <person name="Andreopoulos W."/>
            <person name="He G."/>
            <person name="LaButti K."/>
            <person name="Lipzen A."/>
            <person name="Ng V."/>
            <person name="Riley R."/>
            <person name="Sandor L."/>
            <person name="Barry K."/>
            <person name="Martinez A.T."/>
            <person name="Xiao Y."/>
            <person name="Gibbons J.G."/>
            <person name="Terashima K."/>
            <person name="Grigoriev I.V."/>
            <person name="Hibbett D."/>
        </authorList>
    </citation>
    <scope>NUCLEOTIDE SEQUENCE</scope>
    <source>
        <strain evidence="1">Sp2 HRB7682 ss15</strain>
    </source>
</reference>
<gene>
    <name evidence="1" type="ORF">C8J55DRAFT_518978</name>
</gene>
<dbReference type="EMBL" id="JANVFS010000024">
    <property type="protein sequence ID" value="KAJ4474124.1"/>
    <property type="molecule type" value="Genomic_DNA"/>
</dbReference>
<dbReference type="Proteomes" id="UP001150238">
    <property type="component" value="Unassembled WGS sequence"/>
</dbReference>
<organism evidence="1 2">
    <name type="scientific">Lentinula lateritia</name>
    <dbReference type="NCBI Taxonomy" id="40482"/>
    <lineage>
        <taxon>Eukaryota</taxon>
        <taxon>Fungi</taxon>
        <taxon>Dikarya</taxon>
        <taxon>Basidiomycota</taxon>
        <taxon>Agaricomycotina</taxon>
        <taxon>Agaricomycetes</taxon>
        <taxon>Agaricomycetidae</taxon>
        <taxon>Agaricales</taxon>
        <taxon>Marasmiineae</taxon>
        <taxon>Omphalotaceae</taxon>
        <taxon>Lentinula</taxon>
    </lineage>
</organism>
<sequence length="52" mass="5907">MTAASADTDPREFEENSSRLWNESMSRRFCPYGAEVSMCPNSGIYFSVIHID</sequence>
<reference evidence="1" key="1">
    <citation type="submission" date="2022-08" db="EMBL/GenBank/DDBJ databases">
        <authorList>
            <consortium name="DOE Joint Genome Institute"/>
            <person name="Min B."/>
            <person name="Riley R."/>
            <person name="Sierra-Patev S."/>
            <person name="Naranjo-Ortiz M."/>
            <person name="Looney B."/>
            <person name="Konkel Z."/>
            <person name="Slot J.C."/>
            <person name="Sakamoto Y."/>
            <person name="Steenwyk J.L."/>
            <person name="Rokas A."/>
            <person name="Carro J."/>
            <person name="Camarero S."/>
            <person name="Ferreira P."/>
            <person name="Molpeceres G."/>
            <person name="Ruiz-Duenas F.J."/>
            <person name="Serrano A."/>
            <person name="Henrissat B."/>
            <person name="Drula E."/>
            <person name="Hughes K.W."/>
            <person name="Mata J.L."/>
            <person name="Ishikawa N.K."/>
            <person name="Vargas-Isla R."/>
            <person name="Ushijima S."/>
            <person name="Smith C.A."/>
            <person name="Ahrendt S."/>
            <person name="Andreopoulos W."/>
            <person name="He G."/>
            <person name="Labutti K."/>
            <person name="Lipzen A."/>
            <person name="Ng V."/>
            <person name="Sandor L."/>
            <person name="Barry K."/>
            <person name="Martinez A.T."/>
            <person name="Xiao Y."/>
            <person name="Gibbons J.G."/>
            <person name="Terashima K."/>
            <person name="Hibbett D.S."/>
            <person name="Grigoriev I.V."/>
        </authorList>
    </citation>
    <scope>NUCLEOTIDE SEQUENCE</scope>
    <source>
        <strain evidence="1">Sp2 HRB7682 ss15</strain>
    </source>
</reference>
<evidence type="ECO:0000313" key="2">
    <source>
        <dbReference type="Proteomes" id="UP001150238"/>
    </source>
</evidence>
<protein>
    <submittedName>
        <fullName evidence="1">Uncharacterized protein</fullName>
    </submittedName>
</protein>
<proteinExistence type="predicted"/>
<comment type="caution">
    <text evidence="1">The sequence shown here is derived from an EMBL/GenBank/DDBJ whole genome shotgun (WGS) entry which is preliminary data.</text>
</comment>
<dbReference type="AlphaFoldDB" id="A0A9W9DK24"/>
<name>A0A9W9DK24_9AGAR</name>